<protein>
    <submittedName>
        <fullName evidence="3">Uncharacterized protein</fullName>
    </submittedName>
</protein>
<reference evidence="3 4" key="1">
    <citation type="submission" date="2019-12" db="EMBL/GenBank/DDBJ databases">
        <title>Chromosome-level assembly of the Caenorhabditis remanei genome.</title>
        <authorList>
            <person name="Teterina A.A."/>
            <person name="Willis J.H."/>
            <person name="Phillips P.C."/>
        </authorList>
    </citation>
    <scope>NUCLEOTIDE SEQUENCE [LARGE SCALE GENOMIC DNA]</scope>
    <source>
        <strain evidence="3 4">PX506</strain>
        <tissue evidence="3">Whole organism</tissue>
    </source>
</reference>
<gene>
    <name evidence="3" type="ORF">GCK72_002940</name>
</gene>
<dbReference type="AlphaFoldDB" id="A0A6A5HU58"/>
<feature type="compositionally biased region" description="Basic and acidic residues" evidence="1">
    <location>
        <begin position="1"/>
        <end position="10"/>
    </location>
</feature>
<accession>A0A6A5HU58</accession>
<evidence type="ECO:0000313" key="4">
    <source>
        <dbReference type="Proteomes" id="UP000483820"/>
    </source>
</evidence>
<dbReference type="EMBL" id="WUAV01000001">
    <property type="protein sequence ID" value="KAF1771115.1"/>
    <property type="molecule type" value="Genomic_DNA"/>
</dbReference>
<dbReference type="Proteomes" id="UP000483820">
    <property type="component" value="Chromosome I"/>
</dbReference>
<proteinExistence type="predicted"/>
<organism evidence="3 4">
    <name type="scientific">Caenorhabditis remanei</name>
    <name type="common">Caenorhabditis vulgaris</name>
    <dbReference type="NCBI Taxonomy" id="31234"/>
    <lineage>
        <taxon>Eukaryota</taxon>
        <taxon>Metazoa</taxon>
        <taxon>Ecdysozoa</taxon>
        <taxon>Nematoda</taxon>
        <taxon>Chromadorea</taxon>
        <taxon>Rhabditida</taxon>
        <taxon>Rhabditina</taxon>
        <taxon>Rhabditomorpha</taxon>
        <taxon>Rhabditoidea</taxon>
        <taxon>Rhabditidae</taxon>
        <taxon>Peloderinae</taxon>
        <taxon>Caenorhabditis</taxon>
    </lineage>
</organism>
<feature type="transmembrane region" description="Helical" evidence="2">
    <location>
        <begin position="81"/>
        <end position="100"/>
    </location>
</feature>
<dbReference type="RefSeq" id="XP_003095077.2">
    <property type="nucleotide sequence ID" value="XM_003095029.2"/>
</dbReference>
<feature type="region of interest" description="Disordered" evidence="1">
    <location>
        <begin position="1"/>
        <end position="27"/>
    </location>
</feature>
<dbReference type="CTD" id="9802354"/>
<evidence type="ECO:0000313" key="3">
    <source>
        <dbReference type="EMBL" id="KAF1771115.1"/>
    </source>
</evidence>
<keyword evidence="2" id="KW-0812">Transmembrane</keyword>
<evidence type="ECO:0000256" key="2">
    <source>
        <dbReference type="SAM" id="Phobius"/>
    </source>
</evidence>
<keyword evidence="2" id="KW-1133">Transmembrane helix</keyword>
<evidence type="ECO:0000256" key="1">
    <source>
        <dbReference type="SAM" id="MobiDB-lite"/>
    </source>
</evidence>
<name>A0A6A5HU58_CAERE</name>
<dbReference type="GeneID" id="9802354"/>
<comment type="caution">
    <text evidence="3">The sequence shown here is derived from an EMBL/GenBank/DDBJ whole genome shotgun (WGS) entry which is preliminary data.</text>
</comment>
<feature type="transmembrane region" description="Helical" evidence="2">
    <location>
        <begin position="106"/>
        <end position="126"/>
    </location>
</feature>
<sequence>MDPRRPETPEKIPPISGSAASMTDKHMRAMKTRRRKLKFIVFGNCEDSWETKIPFTVRAPSQYKTPTPLHESSQFPNKMNFNFLLLVFVALMCLSVIEAADPDIGGIFSGVSGLLGSIGGLAGSAGGKKK</sequence>
<keyword evidence="2" id="KW-0472">Membrane</keyword>
<dbReference type="KEGG" id="crq:GCK72_002940"/>